<sequence length="182" mass="20959">MYKILTDCSASVRQSMQGIDYYVSEGTKAFSDLTEVVEDIDLTLDEKKRTLDNLIAAKHYLKSDFKLHVNNTSNVADHCCAFALSEEVCDQHYEKTAMKPTKRKKVSRENEGQADEVNLFLNLEEEKMASVERYREKKLEIMEEMLALQRRSTLALEQINDNLKHGNSQHQSYSLSPVIKFS</sequence>
<dbReference type="Proteomes" id="UP000694844">
    <property type="component" value="Chromosome 9"/>
</dbReference>
<protein>
    <submittedName>
        <fullName evidence="2">Uncharacterized protein LOC111114017</fullName>
    </submittedName>
</protein>
<evidence type="ECO:0000313" key="2">
    <source>
        <dbReference type="RefSeq" id="XP_022308015.1"/>
    </source>
</evidence>
<name>A0A8B8BXI9_CRAVI</name>
<accession>A0A8B8BXI9</accession>
<proteinExistence type="predicted"/>
<dbReference type="KEGG" id="cvn:111114017"/>
<evidence type="ECO:0000313" key="1">
    <source>
        <dbReference type="Proteomes" id="UP000694844"/>
    </source>
</evidence>
<dbReference type="OrthoDB" id="6155183at2759"/>
<dbReference type="RefSeq" id="XP_022308015.1">
    <property type="nucleotide sequence ID" value="XM_022452307.1"/>
</dbReference>
<reference evidence="2" key="1">
    <citation type="submission" date="2025-08" db="UniProtKB">
        <authorList>
            <consortium name="RefSeq"/>
        </authorList>
    </citation>
    <scope>IDENTIFICATION</scope>
    <source>
        <tissue evidence="2">Whole sample</tissue>
    </source>
</reference>
<keyword evidence="1" id="KW-1185">Reference proteome</keyword>
<dbReference type="AlphaFoldDB" id="A0A8B8BXI9"/>
<organism evidence="1 2">
    <name type="scientific">Crassostrea virginica</name>
    <name type="common">Eastern oyster</name>
    <dbReference type="NCBI Taxonomy" id="6565"/>
    <lineage>
        <taxon>Eukaryota</taxon>
        <taxon>Metazoa</taxon>
        <taxon>Spiralia</taxon>
        <taxon>Lophotrochozoa</taxon>
        <taxon>Mollusca</taxon>
        <taxon>Bivalvia</taxon>
        <taxon>Autobranchia</taxon>
        <taxon>Pteriomorphia</taxon>
        <taxon>Ostreida</taxon>
        <taxon>Ostreoidea</taxon>
        <taxon>Ostreidae</taxon>
        <taxon>Crassostrea</taxon>
    </lineage>
</organism>
<gene>
    <name evidence="2" type="primary">LOC111114017</name>
</gene>
<dbReference type="GeneID" id="111114017"/>